<dbReference type="PANTHER" id="PTHR11630">
    <property type="entry name" value="DNA REPLICATION LICENSING FACTOR MCM FAMILY MEMBER"/>
    <property type="match status" value="1"/>
</dbReference>
<accession>A0AAD8AQQ5</accession>
<dbReference type="EMBL" id="JASAOG010000480">
    <property type="protein sequence ID" value="KAK0039165.1"/>
    <property type="molecule type" value="Genomic_DNA"/>
</dbReference>
<sequence length="131" mass="14996">MVSSHVLKMHMLEQGYAEEGFGISQELFRAYIQHCKRKRPVLSREAAALIAKEYTLLRQTKEKKEQIVSITPRTLETMIRLATANAKLRLADVVEYDDAESAVNLLKDSLFQKVVKPAKESQDSRRYSGRV</sequence>
<dbReference type="InterPro" id="IPR041562">
    <property type="entry name" value="MCM_lid"/>
</dbReference>
<dbReference type="InterPro" id="IPR031327">
    <property type="entry name" value="MCM"/>
</dbReference>
<evidence type="ECO:0000313" key="3">
    <source>
        <dbReference type="Proteomes" id="UP001233172"/>
    </source>
</evidence>
<protein>
    <submittedName>
        <fullName evidence="2">Minichromosome maintenance protein</fullName>
    </submittedName>
</protein>
<evidence type="ECO:0000259" key="1">
    <source>
        <dbReference type="Pfam" id="PF17855"/>
    </source>
</evidence>
<organism evidence="2 3">
    <name type="scientific">Biomphalaria pfeifferi</name>
    <name type="common">Bloodfluke planorb</name>
    <name type="synonym">Freshwater snail</name>
    <dbReference type="NCBI Taxonomy" id="112525"/>
    <lineage>
        <taxon>Eukaryota</taxon>
        <taxon>Metazoa</taxon>
        <taxon>Spiralia</taxon>
        <taxon>Lophotrochozoa</taxon>
        <taxon>Mollusca</taxon>
        <taxon>Gastropoda</taxon>
        <taxon>Heterobranchia</taxon>
        <taxon>Euthyneura</taxon>
        <taxon>Panpulmonata</taxon>
        <taxon>Hygrophila</taxon>
        <taxon>Lymnaeoidea</taxon>
        <taxon>Planorbidae</taxon>
        <taxon>Biomphalaria</taxon>
    </lineage>
</organism>
<dbReference type="GO" id="GO:0000727">
    <property type="term" value="P:double-strand break repair via break-induced replication"/>
    <property type="evidence" value="ECO:0007669"/>
    <property type="project" value="TreeGrafter"/>
</dbReference>
<gene>
    <name evidence="2" type="ORF">Bpfe_031381</name>
</gene>
<dbReference type="AlphaFoldDB" id="A0AAD8AQQ5"/>
<keyword evidence="3" id="KW-1185">Reference proteome</keyword>
<dbReference type="SUPFAM" id="SSF52540">
    <property type="entry name" value="P-loop containing nucleoside triphosphate hydrolases"/>
    <property type="match status" value="1"/>
</dbReference>
<proteinExistence type="predicted"/>
<dbReference type="GO" id="GO:0006271">
    <property type="term" value="P:DNA strand elongation involved in DNA replication"/>
    <property type="evidence" value="ECO:0007669"/>
    <property type="project" value="TreeGrafter"/>
</dbReference>
<dbReference type="PANTHER" id="PTHR11630:SF46">
    <property type="entry name" value="DNA REPLICATION LICENSING FACTOR MCM3-RELATED"/>
    <property type="match status" value="1"/>
</dbReference>
<dbReference type="Gene3D" id="3.40.50.300">
    <property type="entry name" value="P-loop containing nucleotide triphosphate hydrolases"/>
    <property type="match status" value="1"/>
</dbReference>
<feature type="domain" description="MCM AAA-lid" evidence="1">
    <location>
        <begin position="26"/>
        <end position="110"/>
    </location>
</feature>
<dbReference type="GO" id="GO:0003697">
    <property type="term" value="F:single-stranded DNA binding"/>
    <property type="evidence" value="ECO:0007669"/>
    <property type="project" value="TreeGrafter"/>
</dbReference>
<dbReference type="GO" id="GO:0042555">
    <property type="term" value="C:MCM complex"/>
    <property type="evidence" value="ECO:0007669"/>
    <property type="project" value="TreeGrafter"/>
</dbReference>
<dbReference type="GO" id="GO:0005524">
    <property type="term" value="F:ATP binding"/>
    <property type="evidence" value="ECO:0007669"/>
    <property type="project" value="InterPro"/>
</dbReference>
<dbReference type="Pfam" id="PF17855">
    <property type="entry name" value="MCM_lid"/>
    <property type="match status" value="1"/>
</dbReference>
<reference evidence="2" key="2">
    <citation type="submission" date="2023-04" db="EMBL/GenBank/DDBJ databases">
        <authorList>
            <person name="Bu L."/>
            <person name="Lu L."/>
            <person name="Laidemitt M.R."/>
            <person name="Zhang S.M."/>
            <person name="Mutuku M."/>
            <person name="Mkoji G."/>
            <person name="Steinauer M."/>
            <person name="Loker E.S."/>
        </authorList>
    </citation>
    <scope>NUCLEOTIDE SEQUENCE</scope>
    <source>
        <strain evidence="2">KasaAsao</strain>
        <tissue evidence="2">Whole Snail</tissue>
    </source>
</reference>
<dbReference type="GO" id="GO:0005634">
    <property type="term" value="C:nucleus"/>
    <property type="evidence" value="ECO:0007669"/>
    <property type="project" value="TreeGrafter"/>
</dbReference>
<dbReference type="GO" id="GO:0017116">
    <property type="term" value="F:single-stranded DNA helicase activity"/>
    <property type="evidence" value="ECO:0007669"/>
    <property type="project" value="TreeGrafter"/>
</dbReference>
<comment type="caution">
    <text evidence="2">The sequence shown here is derived from an EMBL/GenBank/DDBJ whole genome shotgun (WGS) entry which is preliminary data.</text>
</comment>
<dbReference type="Proteomes" id="UP001233172">
    <property type="component" value="Unassembled WGS sequence"/>
</dbReference>
<dbReference type="InterPro" id="IPR027417">
    <property type="entry name" value="P-loop_NTPase"/>
</dbReference>
<name>A0AAD8AQQ5_BIOPF</name>
<reference evidence="2" key="1">
    <citation type="journal article" date="2023" name="PLoS Negl. Trop. Dis.">
        <title>A genome sequence for Biomphalaria pfeifferi, the major vector snail for the human-infecting parasite Schistosoma mansoni.</title>
        <authorList>
            <person name="Bu L."/>
            <person name="Lu L."/>
            <person name="Laidemitt M.R."/>
            <person name="Zhang S.M."/>
            <person name="Mutuku M."/>
            <person name="Mkoji G."/>
            <person name="Steinauer M."/>
            <person name="Loker E.S."/>
        </authorList>
    </citation>
    <scope>NUCLEOTIDE SEQUENCE</scope>
    <source>
        <strain evidence="2">KasaAsao</strain>
    </source>
</reference>
<evidence type="ECO:0000313" key="2">
    <source>
        <dbReference type="EMBL" id="KAK0039165.1"/>
    </source>
</evidence>
<dbReference type="GO" id="GO:1902975">
    <property type="term" value="P:mitotic DNA replication initiation"/>
    <property type="evidence" value="ECO:0007669"/>
    <property type="project" value="TreeGrafter"/>
</dbReference>